<organism evidence="1 2">
    <name type="scientific">Paenibacillus vini</name>
    <dbReference type="NCBI Taxonomy" id="1476024"/>
    <lineage>
        <taxon>Bacteria</taxon>
        <taxon>Bacillati</taxon>
        <taxon>Bacillota</taxon>
        <taxon>Bacilli</taxon>
        <taxon>Bacillales</taxon>
        <taxon>Paenibacillaceae</taxon>
        <taxon>Paenibacillus</taxon>
    </lineage>
</organism>
<dbReference type="EMBL" id="BOSL01000002">
    <property type="protein sequence ID" value="GIP52105.1"/>
    <property type="molecule type" value="Genomic_DNA"/>
</dbReference>
<dbReference type="Proteomes" id="UP000679992">
    <property type="component" value="Unassembled WGS sequence"/>
</dbReference>
<dbReference type="RefSeq" id="WP_213654044.1">
    <property type="nucleotide sequence ID" value="NZ_BOSL01000002.1"/>
</dbReference>
<gene>
    <name evidence="1" type="ORF">J42TS3_11400</name>
</gene>
<sequence length="179" mass="20051">MKVKWILQSLLVTLGTVLLLSVITRAGGPVFEHSRPVSAAVFEPGKPAELNDGNLVDGLSTIELPVPIAKVDLNGSVLSVDLKVTEERFDKGELYRGIAELISFSFERTSNIDQLLLRLVAEDRWLGTRYLLLAADVRRGEWSDSAMNELRNAGDHELPKELRTLFRMTETHLWKRGVN</sequence>
<comment type="caution">
    <text evidence="1">The sequence shown here is derived from an EMBL/GenBank/DDBJ whole genome shotgun (WGS) entry which is preliminary data.</text>
</comment>
<evidence type="ECO:0000313" key="1">
    <source>
        <dbReference type="EMBL" id="GIP52105.1"/>
    </source>
</evidence>
<evidence type="ECO:0000313" key="2">
    <source>
        <dbReference type="Proteomes" id="UP000679992"/>
    </source>
</evidence>
<proteinExistence type="predicted"/>
<keyword evidence="2" id="KW-1185">Reference proteome</keyword>
<reference evidence="1 2" key="1">
    <citation type="submission" date="2021-03" db="EMBL/GenBank/DDBJ databases">
        <title>Antimicrobial resistance genes in bacteria isolated from Japanese honey, and their potential for conferring macrolide and lincosamide resistance in the American foulbrood pathogen Paenibacillus larvae.</title>
        <authorList>
            <person name="Okamoto M."/>
            <person name="Kumagai M."/>
            <person name="Kanamori H."/>
            <person name="Takamatsu D."/>
        </authorList>
    </citation>
    <scope>NUCLEOTIDE SEQUENCE [LARGE SCALE GENOMIC DNA]</scope>
    <source>
        <strain evidence="1 2">J42TS3</strain>
    </source>
</reference>
<protein>
    <submittedName>
        <fullName evidence="1">Uncharacterized protein</fullName>
    </submittedName>
</protein>
<name>A0ABQ4M9N2_9BACL</name>
<accession>A0ABQ4M9N2</accession>